<protein>
    <submittedName>
        <fullName evidence="4">Protein IQ-DOMAIN 1</fullName>
    </submittedName>
</protein>
<dbReference type="OrthoDB" id="779903at2759"/>
<feature type="region of interest" description="Disordered" evidence="3">
    <location>
        <begin position="1"/>
        <end position="58"/>
    </location>
</feature>
<evidence type="ECO:0000313" key="5">
    <source>
        <dbReference type="Proteomes" id="UP000623129"/>
    </source>
</evidence>
<gene>
    <name evidence="4" type="ORF">FCM35_KLT14672</name>
</gene>
<feature type="compositionally biased region" description="Basic and acidic residues" evidence="3">
    <location>
        <begin position="44"/>
        <end position="58"/>
    </location>
</feature>
<dbReference type="EMBL" id="SWLB01000027">
    <property type="protein sequence ID" value="KAF3321419.1"/>
    <property type="molecule type" value="Genomic_DNA"/>
</dbReference>
<dbReference type="Pfam" id="PF00612">
    <property type="entry name" value="IQ"/>
    <property type="match status" value="1"/>
</dbReference>
<feature type="compositionally biased region" description="Polar residues" evidence="3">
    <location>
        <begin position="289"/>
        <end position="298"/>
    </location>
</feature>
<evidence type="ECO:0000256" key="1">
    <source>
        <dbReference type="ARBA" id="ARBA00022860"/>
    </source>
</evidence>
<dbReference type="PANTHER" id="PTHR32295">
    <property type="entry name" value="IQ-DOMAIN 5-RELATED"/>
    <property type="match status" value="1"/>
</dbReference>
<dbReference type="PANTHER" id="PTHR32295:SF15">
    <property type="entry name" value="PROTEIN IQ-DOMAIN 33"/>
    <property type="match status" value="1"/>
</dbReference>
<reference evidence="4" key="1">
    <citation type="submission" date="2020-01" db="EMBL/GenBank/DDBJ databases">
        <title>Genome sequence of Kobresia littledalei, the first chromosome-level genome in the family Cyperaceae.</title>
        <authorList>
            <person name="Qu G."/>
        </authorList>
    </citation>
    <scope>NUCLEOTIDE SEQUENCE</scope>
    <source>
        <strain evidence="4">C.B.Clarke</strain>
        <tissue evidence="4">Leaf</tissue>
    </source>
</reference>
<dbReference type="PROSITE" id="PS50096">
    <property type="entry name" value="IQ"/>
    <property type="match status" value="1"/>
</dbReference>
<keyword evidence="1" id="KW-0112">Calmodulin-binding</keyword>
<proteinExistence type="inferred from homology"/>
<keyword evidence="5" id="KW-1185">Reference proteome</keyword>
<sequence length="361" mass="41293">MNSKIIQQELEEEQELEDSVSHKSSDANLTRKQNLVTDSSNGEVRMELHEDRNGDRNAMPEKLLQEERAAIVIQSAYKGFMARRRFKEMKKVEQGTEEEEGEEMVNNDLYANTDAATVDTSTEVQIGESFSTLKFSEDSVSLHCKGFSKDKPPVFKVKEEWDDSTVSSNVSKMRMQNRLEATTRRERALAYAFSQQLRTGNTKKRLSRCDSTEHNVSWSWLERWMATRPNPESDSPQPEDCVSKNLEEFYATTNRKTILMKNRRLDVSFEGKESCGSNDISVNFEGFNAKSQSSTPSERNIVKNKPKASASRSVHRRKVLSESRCNSRSNKVIKKEHSTQEKSSNLEEAKDLNTSESIVEF</sequence>
<name>A0A833VE76_9POAL</name>
<dbReference type="SMART" id="SM00015">
    <property type="entry name" value="IQ"/>
    <property type="match status" value="1"/>
</dbReference>
<organism evidence="4 5">
    <name type="scientific">Carex littledalei</name>
    <dbReference type="NCBI Taxonomy" id="544730"/>
    <lineage>
        <taxon>Eukaryota</taxon>
        <taxon>Viridiplantae</taxon>
        <taxon>Streptophyta</taxon>
        <taxon>Embryophyta</taxon>
        <taxon>Tracheophyta</taxon>
        <taxon>Spermatophyta</taxon>
        <taxon>Magnoliopsida</taxon>
        <taxon>Liliopsida</taxon>
        <taxon>Poales</taxon>
        <taxon>Cyperaceae</taxon>
        <taxon>Cyperoideae</taxon>
        <taxon>Cariceae</taxon>
        <taxon>Carex</taxon>
        <taxon>Carex subgen. Euthyceras</taxon>
    </lineage>
</organism>
<feature type="compositionally biased region" description="Acidic residues" evidence="3">
    <location>
        <begin position="9"/>
        <end position="18"/>
    </location>
</feature>
<dbReference type="CDD" id="cd23767">
    <property type="entry name" value="IQCD"/>
    <property type="match status" value="1"/>
</dbReference>
<dbReference type="InterPro" id="IPR000048">
    <property type="entry name" value="IQ_motif_EF-hand-BS"/>
</dbReference>
<dbReference type="Gene3D" id="1.20.5.190">
    <property type="match status" value="1"/>
</dbReference>
<dbReference type="AlphaFoldDB" id="A0A833VE76"/>
<feature type="region of interest" description="Disordered" evidence="3">
    <location>
        <begin position="288"/>
        <end position="361"/>
    </location>
</feature>
<comment type="similarity">
    <text evidence="2">Belongs to the IQD family.</text>
</comment>
<evidence type="ECO:0000313" key="4">
    <source>
        <dbReference type="EMBL" id="KAF3321419.1"/>
    </source>
</evidence>
<dbReference type="Proteomes" id="UP000623129">
    <property type="component" value="Unassembled WGS sequence"/>
</dbReference>
<feature type="compositionally biased region" description="Basic and acidic residues" evidence="3">
    <location>
        <begin position="333"/>
        <end position="353"/>
    </location>
</feature>
<accession>A0A833VE76</accession>
<comment type="caution">
    <text evidence="4">The sequence shown here is derived from an EMBL/GenBank/DDBJ whole genome shotgun (WGS) entry which is preliminary data.</text>
</comment>
<evidence type="ECO:0000256" key="3">
    <source>
        <dbReference type="SAM" id="MobiDB-lite"/>
    </source>
</evidence>
<dbReference type="GO" id="GO:0005516">
    <property type="term" value="F:calmodulin binding"/>
    <property type="evidence" value="ECO:0007669"/>
    <property type="project" value="UniProtKB-KW"/>
</dbReference>
<evidence type="ECO:0000256" key="2">
    <source>
        <dbReference type="ARBA" id="ARBA00024341"/>
    </source>
</evidence>
<feature type="compositionally biased region" description="Polar residues" evidence="3">
    <location>
        <begin position="26"/>
        <end position="42"/>
    </location>
</feature>